<evidence type="ECO:0000259" key="3">
    <source>
        <dbReference type="PROSITE" id="PS50977"/>
    </source>
</evidence>
<dbReference type="GO" id="GO:0000976">
    <property type="term" value="F:transcription cis-regulatory region binding"/>
    <property type="evidence" value="ECO:0007669"/>
    <property type="project" value="TreeGrafter"/>
</dbReference>
<gene>
    <name evidence="4" type="ORF">L1785_09125</name>
</gene>
<dbReference type="GO" id="GO:0003700">
    <property type="term" value="F:DNA-binding transcription factor activity"/>
    <property type="evidence" value="ECO:0007669"/>
    <property type="project" value="TreeGrafter"/>
</dbReference>
<dbReference type="Proteomes" id="UP001165405">
    <property type="component" value="Unassembled WGS sequence"/>
</dbReference>
<evidence type="ECO:0000313" key="4">
    <source>
        <dbReference type="EMBL" id="MCF4121144.1"/>
    </source>
</evidence>
<feature type="DNA-binding region" description="H-T-H motif" evidence="2">
    <location>
        <begin position="33"/>
        <end position="52"/>
    </location>
</feature>
<dbReference type="PANTHER" id="PTHR30055:SF223">
    <property type="entry name" value="HTH-TYPE TRANSCRIPTIONAL REGULATOR UIDR"/>
    <property type="match status" value="1"/>
</dbReference>
<dbReference type="Gene3D" id="1.10.10.60">
    <property type="entry name" value="Homeodomain-like"/>
    <property type="match status" value="1"/>
</dbReference>
<protein>
    <submittedName>
        <fullName evidence="4">TetR/AcrR family transcriptional regulator</fullName>
    </submittedName>
</protein>
<dbReference type="InterPro" id="IPR050109">
    <property type="entry name" value="HTH-type_TetR-like_transc_reg"/>
</dbReference>
<dbReference type="AlphaFoldDB" id="A0AA41QCX8"/>
<dbReference type="EMBL" id="JAKGSG010000025">
    <property type="protein sequence ID" value="MCF4121144.1"/>
    <property type="molecule type" value="Genomic_DNA"/>
</dbReference>
<accession>A0AA41QCX8</accession>
<organism evidence="4 5">
    <name type="scientific">Antribacter soli</name>
    <dbReference type="NCBI Taxonomy" id="2910976"/>
    <lineage>
        <taxon>Bacteria</taxon>
        <taxon>Bacillati</taxon>
        <taxon>Actinomycetota</taxon>
        <taxon>Actinomycetes</taxon>
        <taxon>Micrococcales</taxon>
        <taxon>Promicromonosporaceae</taxon>
        <taxon>Antribacter</taxon>
    </lineage>
</organism>
<evidence type="ECO:0000256" key="1">
    <source>
        <dbReference type="ARBA" id="ARBA00023125"/>
    </source>
</evidence>
<dbReference type="PROSITE" id="PS50977">
    <property type="entry name" value="HTH_TETR_2"/>
    <property type="match status" value="1"/>
</dbReference>
<dbReference type="RefSeq" id="WP_236088925.1">
    <property type="nucleotide sequence ID" value="NZ_JAKGSG010000025.1"/>
</dbReference>
<dbReference type="PRINTS" id="PR00455">
    <property type="entry name" value="HTHTETR"/>
</dbReference>
<dbReference type="InterPro" id="IPR009057">
    <property type="entry name" value="Homeodomain-like_sf"/>
</dbReference>
<dbReference type="Pfam" id="PF00440">
    <property type="entry name" value="TetR_N"/>
    <property type="match status" value="1"/>
</dbReference>
<comment type="caution">
    <text evidence="4">The sequence shown here is derived from an EMBL/GenBank/DDBJ whole genome shotgun (WGS) entry which is preliminary data.</text>
</comment>
<dbReference type="Gene3D" id="1.10.357.10">
    <property type="entry name" value="Tetracycline Repressor, domain 2"/>
    <property type="match status" value="1"/>
</dbReference>
<dbReference type="PANTHER" id="PTHR30055">
    <property type="entry name" value="HTH-TYPE TRANSCRIPTIONAL REGULATOR RUTR"/>
    <property type="match status" value="1"/>
</dbReference>
<evidence type="ECO:0000256" key="2">
    <source>
        <dbReference type="PROSITE-ProRule" id="PRU00335"/>
    </source>
</evidence>
<dbReference type="InterPro" id="IPR001647">
    <property type="entry name" value="HTH_TetR"/>
</dbReference>
<proteinExistence type="predicted"/>
<feature type="domain" description="HTH tetR-type" evidence="3">
    <location>
        <begin position="10"/>
        <end position="70"/>
    </location>
</feature>
<keyword evidence="1 2" id="KW-0238">DNA-binding</keyword>
<reference evidence="4" key="1">
    <citation type="submission" date="2022-01" db="EMBL/GenBank/DDBJ databases">
        <title>Antribacter sp. nov., isolated from Guizhou of China.</title>
        <authorList>
            <person name="Chengliang C."/>
            <person name="Ya Z."/>
        </authorList>
    </citation>
    <scope>NUCLEOTIDE SEQUENCE</scope>
    <source>
        <strain evidence="4">KLBMP 9083</strain>
    </source>
</reference>
<keyword evidence="5" id="KW-1185">Reference proteome</keyword>
<name>A0AA41QCX8_9MICO</name>
<evidence type="ECO:0000313" key="5">
    <source>
        <dbReference type="Proteomes" id="UP001165405"/>
    </source>
</evidence>
<dbReference type="SUPFAM" id="SSF46689">
    <property type="entry name" value="Homeodomain-like"/>
    <property type="match status" value="1"/>
</dbReference>
<sequence length="238" mass="24943">MPRRPTPTRTDSRSAVIEAAARLLHDQGAGAVTTRAVAQAAGVQPPTIFRLFGDKDGLLEAVAEHVLAGYVADKTVAVTTEDGDPVEHLRAAWHTNIDFGLANPDLYGLLVTPGRLQQSPAMATGNDVFRTRVARVAAAGLLRVSEARAVDMLRAAGNGVVLTLLTQPEAGRDPALADALLDAVMARILTTAPAPPTSDAATLAVALRAAVPELPALTEAERGLMSEWLARAIERLQG</sequence>